<evidence type="ECO:0000313" key="5">
    <source>
        <dbReference type="EMBL" id="KAG6014729.1"/>
    </source>
</evidence>
<dbReference type="PROSITE" id="PS50250">
    <property type="entry name" value="PCI"/>
    <property type="match status" value="1"/>
</dbReference>
<dbReference type="Pfam" id="PF01399">
    <property type="entry name" value="PCI"/>
    <property type="match status" value="1"/>
</dbReference>
<keyword evidence="2" id="KW-0736">Signalosome</keyword>
<evidence type="ECO:0000259" key="4">
    <source>
        <dbReference type="PROSITE" id="PS50250"/>
    </source>
</evidence>
<dbReference type="InterPro" id="IPR045237">
    <property type="entry name" value="COPS7/eIF3m"/>
</dbReference>
<gene>
    <name evidence="5" type="ORF">E4U43_006220</name>
</gene>
<protein>
    <recommendedName>
        <fullName evidence="4">PCI domain-containing protein</fullName>
    </recommendedName>
</protein>
<sequence>MEQVKALDALEPFLALSKSAVHPRAAADLITQATSAPYTYVFAELLEQPHIQALSTNEQYASHLKLLQIFSYGTYKSYHDEAASLPALNEAQALKLRQLSVLSLARDRRNLYYDVLQNELGLSSAREVEELVITAIYAGLIQGTLDPDKKTIQVTSLAPLRDLEPACIPDMIVALNHWSDKCTSTLSDLEGQIQSIRATALKRENEKRATEMKIQALVADAREAEKMKKGFSFQDALVRRSFNKRSILDAANPVHDETMDLDEPSTTEDQQKRSSKRKM</sequence>
<feature type="region of interest" description="Disordered" evidence="3">
    <location>
        <begin position="248"/>
        <end position="279"/>
    </location>
</feature>
<evidence type="ECO:0000256" key="2">
    <source>
        <dbReference type="ARBA" id="ARBA00022790"/>
    </source>
</evidence>
<proteinExistence type="inferred from homology"/>
<dbReference type="PANTHER" id="PTHR15350">
    <property type="entry name" value="COP9 SIGNALOSOME COMPLEX SUBUNIT 7/DENDRITIC CELL PROTEIN GA17"/>
    <property type="match status" value="1"/>
</dbReference>
<feature type="domain" description="PCI" evidence="4">
    <location>
        <begin position="1"/>
        <end position="159"/>
    </location>
</feature>
<dbReference type="PANTHER" id="PTHR15350:SF5">
    <property type="entry name" value="COP9 SIGNALOSOME COMPLEX SUBUNIT 7"/>
    <property type="match status" value="1"/>
</dbReference>
<dbReference type="OrthoDB" id="10265275at2759"/>
<evidence type="ECO:0000313" key="6">
    <source>
        <dbReference type="Proteomes" id="UP000748025"/>
    </source>
</evidence>
<dbReference type="InterPro" id="IPR000717">
    <property type="entry name" value="PCI_dom"/>
</dbReference>
<organism evidence="5 6">
    <name type="scientific">Claviceps pusilla</name>
    <dbReference type="NCBI Taxonomy" id="123648"/>
    <lineage>
        <taxon>Eukaryota</taxon>
        <taxon>Fungi</taxon>
        <taxon>Dikarya</taxon>
        <taxon>Ascomycota</taxon>
        <taxon>Pezizomycotina</taxon>
        <taxon>Sordariomycetes</taxon>
        <taxon>Hypocreomycetidae</taxon>
        <taxon>Hypocreales</taxon>
        <taxon>Clavicipitaceae</taxon>
        <taxon>Claviceps</taxon>
    </lineage>
</organism>
<comment type="similarity">
    <text evidence="1">Belongs to the CSN7/EIF3M family. CSN7 subfamily.</text>
</comment>
<dbReference type="GO" id="GO:0008180">
    <property type="term" value="C:COP9 signalosome"/>
    <property type="evidence" value="ECO:0007669"/>
    <property type="project" value="UniProtKB-KW"/>
</dbReference>
<keyword evidence="6" id="KW-1185">Reference proteome</keyword>
<comment type="caution">
    <text evidence="5">The sequence shown here is derived from an EMBL/GenBank/DDBJ whole genome shotgun (WGS) entry which is preliminary data.</text>
</comment>
<reference evidence="5" key="1">
    <citation type="journal article" date="2020" name="bioRxiv">
        <title>Whole genome comparisons of ergot fungi reveals the divergence and evolution of species within the genus Claviceps are the result of varying mechanisms driving genome evolution and host range expansion.</title>
        <authorList>
            <person name="Wyka S.A."/>
            <person name="Mondo S.J."/>
            <person name="Liu M."/>
            <person name="Dettman J."/>
            <person name="Nalam V."/>
            <person name="Broders K.D."/>
        </authorList>
    </citation>
    <scope>NUCLEOTIDE SEQUENCE</scope>
    <source>
        <strain evidence="5">CCC 602</strain>
    </source>
</reference>
<dbReference type="Proteomes" id="UP000748025">
    <property type="component" value="Unassembled WGS sequence"/>
</dbReference>
<dbReference type="AlphaFoldDB" id="A0A9P7T2E4"/>
<dbReference type="SMART" id="SM00088">
    <property type="entry name" value="PINT"/>
    <property type="match status" value="1"/>
</dbReference>
<name>A0A9P7T2E4_9HYPO</name>
<dbReference type="EMBL" id="SRPW01000425">
    <property type="protein sequence ID" value="KAG6014729.1"/>
    <property type="molecule type" value="Genomic_DNA"/>
</dbReference>
<evidence type="ECO:0000256" key="1">
    <source>
        <dbReference type="ARBA" id="ARBA00008482"/>
    </source>
</evidence>
<dbReference type="Pfam" id="PF22061">
    <property type="entry name" value="CSN7_HB_subdom"/>
    <property type="match status" value="1"/>
</dbReference>
<accession>A0A9P7T2E4</accession>
<evidence type="ECO:0000256" key="3">
    <source>
        <dbReference type="SAM" id="MobiDB-lite"/>
    </source>
</evidence>